<dbReference type="Pfam" id="PF00107">
    <property type="entry name" value="ADH_zinc_N"/>
    <property type="match status" value="2"/>
</dbReference>
<comment type="caution">
    <text evidence="3">The sequence shown here is derived from an EMBL/GenBank/DDBJ whole genome shotgun (WGS) entry which is preliminary data.</text>
</comment>
<keyword evidence="1" id="KW-0560">Oxidoreductase</keyword>
<gene>
    <name evidence="3" type="primary">DBR_2</name>
    <name evidence="3" type="ORF">CFP56_030406</name>
</gene>
<evidence type="ECO:0000313" key="3">
    <source>
        <dbReference type="EMBL" id="KAK7828307.1"/>
    </source>
</evidence>
<dbReference type="AlphaFoldDB" id="A0AAW0JNI9"/>
<dbReference type="SUPFAM" id="SSF50129">
    <property type="entry name" value="GroES-like"/>
    <property type="match status" value="2"/>
</dbReference>
<dbReference type="SUPFAM" id="SSF51735">
    <property type="entry name" value="NAD(P)-binding Rossmann-fold domains"/>
    <property type="match status" value="2"/>
</dbReference>
<protein>
    <submittedName>
        <fullName evidence="3">2-alkenal reductase (Nadp(+)-dependent)</fullName>
    </submittedName>
</protein>
<organism evidence="3 4">
    <name type="scientific">Quercus suber</name>
    <name type="common">Cork oak</name>
    <dbReference type="NCBI Taxonomy" id="58331"/>
    <lineage>
        <taxon>Eukaryota</taxon>
        <taxon>Viridiplantae</taxon>
        <taxon>Streptophyta</taxon>
        <taxon>Embryophyta</taxon>
        <taxon>Tracheophyta</taxon>
        <taxon>Spermatophyta</taxon>
        <taxon>Magnoliopsida</taxon>
        <taxon>eudicotyledons</taxon>
        <taxon>Gunneridae</taxon>
        <taxon>Pentapetalae</taxon>
        <taxon>rosids</taxon>
        <taxon>fabids</taxon>
        <taxon>Fagales</taxon>
        <taxon>Fagaceae</taxon>
        <taxon>Quercus</taxon>
    </lineage>
</organism>
<proteinExistence type="predicted"/>
<dbReference type="GO" id="GO:0016628">
    <property type="term" value="F:oxidoreductase activity, acting on the CH-CH group of donors, NAD or NADP as acceptor"/>
    <property type="evidence" value="ECO:0007669"/>
    <property type="project" value="InterPro"/>
</dbReference>
<dbReference type="InterPro" id="IPR011032">
    <property type="entry name" value="GroES-like_sf"/>
</dbReference>
<keyword evidence="4" id="KW-1185">Reference proteome</keyword>
<dbReference type="SMART" id="SM00829">
    <property type="entry name" value="PKS_ER"/>
    <property type="match status" value="1"/>
</dbReference>
<dbReference type="InterPro" id="IPR041694">
    <property type="entry name" value="ADH_N_2"/>
</dbReference>
<dbReference type="InterPro" id="IPR045010">
    <property type="entry name" value="MDR_fam"/>
</dbReference>
<reference evidence="3 4" key="1">
    <citation type="journal article" date="2018" name="Sci. Data">
        <title>The draft genome sequence of cork oak.</title>
        <authorList>
            <person name="Ramos A.M."/>
            <person name="Usie A."/>
            <person name="Barbosa P."/>
            <person name="Barros P.M."/>
            <person name="Capote T."/>
            <person name="Chaves I."/>
            <person name="Simoes F."/>
            <person name="Abreu I."/>
            <person name="Carrasquinho I."/>
            <person name="Faro C."/>
            <person name="Guimaraes J.B."/>
            <person name="Mendonca D."/>
            <person name="Nobrega F."/>
            <person name="Rodrigues L."/>
            <person name="Saibo N.J.M."/>
            <person name="Varela M.C."/>
            <person name="Egas C."/>
            <person name="Matos J."/>
            <person name="Miguel C.M."/>
            <person name="Oliveira M.M."/>
            <person name="Ricardo C.P."/>
            <person name="Goncalves S."/>
        </authorList>
    </citation>
    <scope>NUCLEOTIDE SEQUENCE [LARGE SCALE GENOMIC DNA]</scope>
    <source>
        <strain evidence="4">cv. HL8</strain>
    </source>
</reference>
<dbReference type="Proteomes" id="UP000237347">
    <property type="component" value="Unassembled WGS sequence"/>
</dbReference>
<dbReference type="Pfam" id="PF16884">
    <property type="entry name" value="ADH_N_2"/>
    <property type="match status" value="2"/>
</dbReference>
<dbReference type="PANTHER" id="PTHR43205:SF35">
    <property type="entry name" value="ZINC-BINDING DEHYDROGENASE FAMILY PROTEIN"/>
    <property type="match status" value="1"/>
</dbReference>
<evidence type="ECO:0000259" key="2">
    <source>
        <dbReference type="SMART" id="SM00829"/>
    </source>
</evidence>
<dbReference type="InterPro" id="IPR020843">
    <property type="entry name" value="ER"/>
</dbReference>
<evidence type="ECO:0000313" key="4">
    <source>
        <dbReference type="Proteomes" id="UP000237347"/>
    </source>
</evidence>
<accession>A0AAW0JNI9</accession>
<dbReference type="InterPro" id="IPR036291">
    <property type="entry name" value="NAD(P)-bd_dom_sf"/>
</dbReference>
<name>A0AAW0JNI9_QUESU</name>
<dbReference type="Gene3D" id="3.40.50.720">
    <property type="entry name" value="NAD(P)-binding Rossmann-like Domain"/>
    <property type="match status" value="2"/>
</dbReference>
<sequence>MEEVENKQVILKEYIDILPKESDMEIKVNKIKLKAPKGSGAFLVKNLYLSCDPYMKGRMREIQAANYLFPPIVPGQEEYSLIHRTEQLRKIQAKDIPLSYHVDLLKNKLGFDEAFNYKEDPDLDAALKRYFPQGIDIYFDNVGGDMLDAALPNMRIHGRIALCGAASQFGLSKPQGIHNLINLITKSVKLEGFVQHNYLHLYPRFLEHVIALLQGKIVYIEDMNEGLESAPATFVGLFSGKNVGKQEVENKQVILKGYVDILPNESDMEIKVSKIKLKAPKGSGAFLVKNLYLSCDPYMRGRMRKIQAANYLFPPFVPGQALEGFGVSKVIDSDDPDFKPGMPGFTAYAGFFEICSPKEGEYVFVSAASGAVGQLVGQLAKLHGCYVVGSAGTSQKVDLLKNKLGFDEAFNYKEEPNLDAALKRYFSQGIDIYFDNVGGDMLDAALRNMRIHGRIALCGAASQFGLSKPQGIHNLINLITKSVKLEGFVQHNYLHLYPRFLEHVIGYYKQGKIVYIEDLNEGLESAPAAFVGLFSGKNVGKQVIRVASE</sequence>
<dbReference type="PANTHER" id="PTHR43205">
    <property type="entry name" value="PROSTAGLANDIN REDUCTASE"/>
    <property type="match status" value="1"/>
</dbReference>
<dbReference type="FunFam" id="3.40.50.720:FF:000121">
    <property type="entry name" value="Prostaglandin reductase 2"/>
    <property type="match status" value="1"/>
</dbReference>
<dbReference type="InterPro" id="IPR013149">
    <property type="entry name" value="ADH-like_C"/>
</dbReference>
<dbReference type="Gene3D" id="3.90.180.10">
    <property type="entry name" value="Medium-chain alcohol dehydrogenases, catalytic domain"/>
    <property type="match status" value="3"/>
</dbReference>
<evidence type="ECO:0000256" key="1">
    <source>
        <dbReference type="ARBA" id="ARBA00023002"/>
    </source>
</evidence>
<feature type="domain" description="Enoyl reductase (ER)" evidence="2">
    <location>
        <begin position="301"/>
        <end position="544"/>
    </location>
</feature>
<dbReference type="EMBL" id="PKMF04000506">
    <property type="protein sequence ID" value="KAK7828307.1"/>
    <property type="molecule type" value="Genomic_DNA"/>
</dbReference>